<evidence type="ECO:0000313" key="1">
    <source>
        <dbReference type="EMBL" id="QHT29297.1"/>
    </source>
</evidence>
<proteinExistence type="predicted"/>
<dbReference type="AlphaFoldDB" id="A0A6C0EJS5"/>
<dbReference type="EMBL" id="MN738876">
    <property type="protein sequence ID" value="QHT29297.1"/>
    <property type="molecule type" value="Genomic_DNA"/>
</dbReference>
<organism evidence="1">
    <name type="scientific">viral metagenome</name>
    <dbReference type="NCBI Taxonomy" id="1070528"/>
    <lineage>
        <taxon>unclassified sequences</taxon>
        <taxon>metagenomes</taxon>
        <taxon>organismal metagenomes</taxon>
    </lineage>
</organism>
<accession>A0A6C0EJS5</accession>
<sequence length="80" mass="9335">MSNYDQTGCSDCGAKTDYAPLQGTTYNECGPTCIDRNNKERSVKDTMYFNHFVQNKSWNLKPYQPDSQWLKHTFMENNNL</sequence>
<protein>
    <submittedName>
        <fullName evidence="1">Uncharacterized protein</fullName>
    </submittedName>
</protein>
<reference evidence="1" key="1">
    <citation type="journal article" date="2020" name="Nature">
        <title>Giant virus diversity and host interactions through global metagenomics.</title>
        <authorList>
            <person name="Schulz F."/>
            <person name="Roux S."/>
            <person name="Paez-Espino D."/>
            <person name="Jungbluth S."/>
            <person name="Walsh D.A."/>
            <person name="Denef V.J."/>
            <person name="McMahon K.D."/>
            <person name="Konstantinidis K.T."/>
            <person name="Eloe-Fadrosh E.A."/>
            <person name="Kyrpides N.C."/>
            <person name="Woyke T."/>
        </authorList>
    </citation>
    <scope>NUCLEOTIDE SEQUENCE</scope>
    <source>
        <strain evidence="1">GVMAG-M-3300005589-24</strain>
    </source>
</reference>
<name>A0A6C0EJS5_9ZZZZ</name>